<evidence type="ECO:0000256" key="6">
    <source>
        <dbReference type="ARBA" id="ARBA00022989"/>
    </source>
</evidence>
<proteinExistence type="inferred from homology"/>
<evidence type="ECO:0000313" key="11">
    <source>
        <dbReference type="EMBL" id="QHE50290.1"/>
    </source>
</evidence>
<keyword evidence="6 9" id="KW-1133">Transmembrane helix</keyword>
<geneLocation type="mitochondrion" evidence="11"/>
<dbReference type="InterPro" id="IPR000440">
    <property type="entry name" value="NADH_UbQ/plastoQ_OxRdtase_su3"/>
</dbReference>
<dbReference type="GeneID" id="68212735"/>
<feature type="signal peptide" evidence="10">
    <location>
        <begin position="1"/>
        <end position="24"/>
    </location>
</feature>
<evidence type="ECO:0000256" key="3">
    <source>
        <dbReference type="ARBA" id="ARBA00021007"/>
    </source>
</evidence>
<comment type="function">
    <text evidence="9">Core subunit of the mitochondrial membrane respiratory chain NADH dehydrogenase (Complex I) which catalyzes electron transfer from NADH through the respiratory chain, using ubiquinone as an electron acceptor. Essential for the catalytic activity of complex I.</text>
</comment>
<evidence type="ECO:0000256" key="9">
    <source>
        <dbReference type="RuleBase" id="RU003640"/>
    </source>
</evidence>
<dbReference type="GO" id="GO:0030964">
    <property type="term" value="C:NADH dehydrogenase complex"/>
    <property type="evidence" value="ECO:0007669"/>
    <property type="project" value="TreeGrafter"/>
</dbReference>
<dbReference type="Gene3D" id="1.20.58.1610">
    <property type="entry name" value="NADH:ubiquinone/plastoquinone oxidoreductase, chain 3"/>
    <property type="match status" value="1"/>
</dbReference>
<evidence type="ECO:0000256" key="7">
    <source>
        <dbReference type="ARBA" id="ARBA00023136"/>
    </source>
</evidence>
<dbReference type="CTD" id="4537"/>
<keyword evidence="7 9" id="KW-0472">Membrane</keyword>
<evidence type="ECO:0000256" key="5">
    <source>
        <dbReference type="ARBA" id="ARBA00022692"/>
    </source>
</evidence>
<dbReference type="PANTHER" id="PTHR11058">
    <property type="entry name" value="NADH-UBIQUINONE OXIDOREDUCTASE CHAIN 3"/>
    <property type="match status" value="1"/>
</dbReference>
<comment type="catalytic activity">
    <reaction evidence="8 9">
        <text>a ubiquinone + NADH + 5 H(+)(in) = a ubiquinol + NAD(+) + 4 H(+)(out)</text>
        <dbReference type="Rhea" id="RHEA:29091"/>
        <dbReference type="Rhea" id="RHEA-COMP:9565"/>
        <dbReference type="Rhea" id="RHEA-COMP:9566"/>
        <dbReference type="ChEBI" id="CHEBI:15378"/>
        <dbReference type="ChEBI" id="CHEBI:16389"/>
        <dbReference type="ChEBI" id="CHEBI:17976"/>
        <dbReference type="ChEBI" id="CHEBI:57540"/>
        <dbReference type="ChEBI" id="CHEBI:57945"/>
        <dbReference type="EC" id="7.1.1.2"/>
    </reaction>
</comment>
<keyword evidence="5 9" id="KW-0812">Transmembrane</keyword>
<name>A0A6B9Q8R7_9GAST</name>
<dbReference type="EC" id="7.1.1.2" evidence="9"/>
<keyword evidence="9" id="KW-0679">Respiratory chain</keyword>
<keyword evidence="4 9" id="KW-0813">Transport</keyword>
<dbReference type="EMBL" id="MK395167">
    <property type="protein sequence ID" value="QHE50290.1"/>
    <property type="molecule type" value="Genomic_DNA"/>
</dbReference>
<feature type="transmembrane region" description="Helical" evidence="9">
    <location>
        <begin position="57"/>
        <end position="78"/>
    </location>
</feature>
<evidence type="ECO:0000256" key="1">
    <source>
        <dbReference type="ARBA" id="ARBA00004370"/>
    </source>
</evidence>
<dbReference type="AlphaFoldDB" id="A0A6B9Q8R7"/>
<dbReference type="PANTHER" id="PTHR11058:SF9">
    <property type="entry name" value="NADH-UBIQUINONE OXIDOREDUCTASE CHAIN 3"/>
    <property type="match status" value="1"/>
</dbReference>
<keyword evidence="9" id="KW-0249">Electron transport</keyword>
<dbReference type="InterPro" id="IPR038430">
    <property type="entry name" value="NDAH_ubi_oxred_su3_sf"/>
</dbReference>
<keyword evidence="9" id="KW-0520">NAD</keyword>
<dbReference type="GO" id="GO:0008137">
    <property type="term" value="F:NADH dehydrogenase (ubiquinone) activity"/>
    <property type="evidence" value="ECO:0007669"/>
    <property type="project" value="UniProtKB-UniRule"/>
</dbReference>
<feature type="transmembrane region" description="Helical" evidence="9">
    <location>
        <begin position="90"/>
        <end position="108"/>
    </location>
</feature>
<feature type="chain" id="PRO_5025348521" description="NADH-ubiquinone oxidoreductase chain 3" evidence="10">
    <location>
        <begin position="25"/>
        <end position="117"/>
    </location>
</feature>
<dbReference type="Pfam" id="PF00507">
    <property type="entry name" value="Oxidored_q4"/>
    <property type="match status" value="1"/>
</dbReference>
<keyword evidence="9" id="KW-0830">Ubiquinone</keyword>
<dbReference type="RefSeq" id="YP_010184806.1">
    <property type="nucleotide sequence ID" value="NC_058306.1"/>
</dbReference>
<keyword evidence="9" id="KW-1278">Translocase</keyword>
<comment type="similarity">
    <text evidence="2 9">Belongs to the complex I subunit 3 family.</text>
</comment>
<comment type="subcellular location">
    <subcellularLocation>
        <location evidence="1">Membrane</location>
    </subcellularLocation>
    <subcellularLocation>
        <location evidence="9">Mitochondrion membrane</location>
        <topology evidence="9">Multi-pass membrane protein</topology>
    </subcellularLocation>
</comment>
<dbReference type="GO" id="GO:0031966">
    <property type="term" value="C:mitochondrial membrane"/>
    <property type="evidence" value="ECO:0007669"/>
    <property type="project" value="UniProtKB-SubCell"/>
</dbReference>
<evidence type="ECO:0000256" key="8">
    <source>
        <dbReference type="ARBA" id="ARBA00049551"/>
    </source>
</evidence>
<keyword evidence="10" id="KW-0732">Signal</keyword>
<evidence type="ECO:0000256" key="2">
    <source>
        <dbReference type="ARBA" id="ARBA00008472"/>
    </source>
</evidence>
<gene>
    <name evidence="11" type="primary">ND3</name>
</gene>
<reference evidence="11" key="1">
    <citation type="submission" date="2019-01" db="EMBL/GenBank/DDBJ databases">
        <authorList>
            <person name="Feng J."/>
        </authorList>
    </citation>
    <scope>NUCLEOTIDE SEQUENCE</scope>
</reference>
<evidence type="ECO:0000256" key="10">
    <source>
        <dbReference type="SAM" id="SignalP"/>
    </source>
</evidence>
<protein>
    <recommendedName>
        <fullName evidence="3 9">NADH-ubiquinone oxidoreductase chain 3</fullName>
        <ecNumber evidence="9">7.1.1.2</ecNumber>
    </recommendedName>
</protein>
<evidence type="ECO:0000256" key="4">
    <source>
        <dbReference type="ARBA" id="ARBA00022448"/>
    </source>
</evidence>
<organism evidence="11">
    <name type="scientific">Nipponacmea fuscoviridis</name>
    <dbReference type="NCBI Taxonomy" id="225302"/>
    <lineage>
        <taxon>Eukaryota</taxon>
        <taxon>Metazoa</taxon>
        <taxon>Spiralia</taxon>
        <taxon>Lophotrochozoa</taxon>
        <taxon>Mollusca</taxon>
        <taxon>Gastropoda</taxon>
        <taxon>Patellogastropoda</taxon>
        <taxon>Lottioidea</taxon>
        <taxon>Lottiidae</taxon>
        <taxon>Nipponacmea</taxon>
    </lineage>
</organism>
<keyword evidence="9 11" id="KW-0496">Mitochondrion</keyword>
<sequence length="117" mass="12589">MKSVGCASLVVVLLTLGLFGVALAGSARRAKDSQKSTPFECGFDPCGSGRFPFSLQFFLVGIIFLVFDMEIALMYPLASADMGDLSESSYLSGGVFLVVVLGGLLHEWKEGSLEWKR</sequence>
<accession>A0A6B9Q8R7</accession>